<organism evidence="1">
    <name type="scientific">Siphoviridae sp. ctAnS47</name>
    <dbReference type="NCBI Taxonomy" id="2826183"/>
    <lineage>
        <taxon>Viruses</taxon>
        <taxon>Duplodnaviria</taxon>
        <taxon>Heunggongvirae</taxon>
        <taxon>Uroviricota</taxon>
        <taxon>Caudoviricetes</taxon>
    </lineage>
</organism>
<protein>
    <submittedName>
        <fullName evidence="1">Uncharacterized protein</fullName>
    </submittedName>
</protein>
<reference evidence="1" key="1">
    <citation type="journal article" date="2021" name="Proc. Natl. Acad. Sci. U.S.A.">
        <title>A Catalog of Tens of Thousands of Viruses from Human Metagenomes Reveals Hidden Associations with Chronic Diseases.</title>
        <authorList>
            <person name="Tisza M.J."/>
            <person name="Buck C.B."/>
        </authorList>
    </citation>
    <scope>NUCLEOTIDE SEQUENCE</scope>
    <source>
        <strain evidence="1">CtAnS47</strain>
    </source>
</reference>
<proteinExistence type="predicted"/>
<sequence length="99" mass="11507">MDYSFLIEYLKQKQYLTDLEKDILDTWNELQKNPFDRSAAQKQVIQNNAKHPEIFVAIAALPATETRPFEQATDSDIRYNLEKQLAALAAKEGWQKYGQ</sequence>
<evidence type="ECO:0000313" key="1">
    <source>
        <dbReference type="EMBL" id="DAE23984.1"/>
    </source>
</evidence>
<name>A0A8S5QY16_9CAUD</name>
<accession>A0A8S5QY16</accession>
<dbReference type="EMBL" id="BK015764">
    <property type="protein sequence ID" value="DAE23984.1"/>
    <property type="molecule type" value="Genomic_DNA"/>
</dbReference>